<gene>
    <name evidence="6" type="ORF">LAKU_20c00120</name>
</gene>
<dbReference type="InterPro" id="IPR028259">
    <property type="entry name" value="AP2-like_int_N"/>
</dbReference>
<dbReference type="InterPro" id="IPR050090">
    <property type="entry name" value="Tyrosine_recombinase_XerCD"/>
</dbReference>
<evidence type="ECO:0000313" key="6">
    <source>
        <dbReference type="EMBL" id="KDB00567.1"/>
    </source>
</evidence>
<comment type="caution">
    <text evidence="6">The sequence shown here is derived from an EMBL/GenBank/DDBJ whole genome shotgun (WGS) entry which is preliminary data.</text>
</comment>
<evidence type="ECO:0000256" key="3">
    <source>
        <dbReference type="ARBA" id="ARBA00023125"/>
    </source>
</evidence>
<dbReference type="InterPro" id="IPR004107">
    <property type="entry name" value="Integrase_SAM-like_N"/>
</dbReference>
<dbReference type="InterPro" id="IPR011010">
    <property type="entry name" value="DNA_brk_join_enz"/>
</dbReference>
<comment type="similarity">
    <text evidence="1">Belongs to the 'phage' integrase family.</text>
</comment>
<keyword evidence="4" id="KW-0233">DNA recombination</keyword>
<dbReference type="CDD" id="cd01189">
    <property type="entry name" value="INT_ICEBs1_C_like"/>
    <property type="match status" value="1"/>
</dbReference>
<protein>
    <submittedName>
        <fullName evidence="6">Integrase</fullName>
    </submittedName>
</protein>
<dbReference type="AlphaFoldDB" id="A0A837ADH6"/>
<dbReference type="SUPFAM" id="SSF56349">
    <property type="entry name" value="DNA breaking-rejoining enzymes"/>
    <property type="match status" value="1"/>
</dbReference>
<dbReference type="PANTHER" id="PTHR30349">
    <property type="entry name" value="PHAGE INTEGRASE-RELATED"/>
    <property type="match status" value="1"/>
</dbReference>
<dbReference type="Proteomes" id="UP000026921">
    <property type="component" value="Unassembled WGS sequence"/>
</dbReference>
<dbReference type="InterPro" id="IPR002104">
    <property type="entry name" value="Integrase_catalytic"/>
</dbReference>
<dbReference type="EMBL" id="AZBY01000020">
    <property type="protein sequence ID" value="KDB00567.1"/>
    <property type="molecule type" value="Genomic_DNA"/>
</dbReference>
<dbReference type="Pfam" id="PF14657">
    <property type="entry name" value="Arm-DNA-bind_4"/>
    <property type="match status" value="1"/>
</dbReference>
<name>A0A837ADH6_9LACO</name>
<dbReference type="PROSITE" id="PS51898">
    <property type="entry name" value="TYR_RECOMBINASE"/>
    <property type="match status" value="1"/>
</dbReference>
<organism evidence="6 7">
    <name type="scientific">Apilactobacillus kunkeei EFB6</name>
    <dbReference type="NCBI Taxonomy" id="1419324"/>
    <lineage>
        <taxon>Bacteria</taxon>
        <taxon>Bacillati</taxon>
        <taxon>Bacillota</taxon>
        <taxon>Bacilli</taxon>
        <taxon>Lactobacillales</taxon>
        <taxon>Lactobacillaceae</taxon>
        <taxon>Apilactobacillus</taxon>
    </lineage>
</organism>
<evidence type="ECO:0000313" key="7">
    <source>
        <dbReference type="Proteomes" id="UP000026921"/>
    </source>
</evidence>
<dbReference type="RefSeq" id="WP_034534892.1">
    <property type="nucleotide sequence ID" value="NZ_AZBY01000020.1"/>
</dbReference>
<dbReference type="GO" id="GO:0003677">
    <property type="term" value="F:DNA binding"/>
    <property type="evidence" value="ECO:0007669"/>
    <property type="project" value="UniProtKB-KW"/>
</dbReference>
<dbReference type="InterPro" id="IPR010998">
    <property type="entry name" value="Integrase_recombinase_N"/>
</dbReference>
<dbReference type="GO" id="GO:0006310">
    <property type="term" value="P:DNA recombination"/>
    <property type="evidence" value="ECO:0007669"/>
    <property type="project" value="UniProtKB-KW"/>
</dbReference>
<evidence type="ECO:0000256" key="4">
    <source>
        <dbReference type="ARBA" id="ARBA00023172"/>
    </source>
</evidence>
<dbReference type="GO" id="GO:0015074">
    <property type="term" value="P:DNA integration"/>
    <property type="evidence" value="ECO:0007669"/>
    <property type="project" value="UniProtKB-KW"/>
</dbReference>
<accession>A0A837ADH6</accession>
<sequence>MASIKSYTTSNGDKRYKFQIYGGINPQTGKVMKTTRRGFKSKKEATLEASRLELEISQGGIKKENNIKFKEVYEQWYEAYINTVRESTYARTAGMFNNHILPEFGNKRIRTIQINEIQRAVNKWFKIAPNNFKKWFNYTTNVFTYAIKERYIDDNPCKLVNIPRKQVEYGDKPANFWDKQQLKKFFEYIDPEKQMEKYTLFRILAFCGLRRGECLALTWDDIDFSEKTMRINKTLTQGVKGKQIVQAPKTRKGRRTIVLDEFTLATLKKWRLKQKQTFLMLGFNTFKKSQLIFATRNNTHKCLNTPAKWLGKIINESNLPKITVHGFRHSHASALFAAGASIKEVQERLGHEDVKTTMDIYTHVTDQQNQEAVNKLVNYLDF</sequence>
<evidence type="ECO:0000256" key="1">
    <source>
        <dbReference type="ARBA" id="ARBA00008857"/>
    </source>
</evidence>
<feature type="domain" description="Tyr recombinase" evidence="5">
    <location>
        <begin position="172"/>
        <end position="374"/>
    </location>
</feature>
<evidence type="ECO:0000256" key="2">
    <source>
        <dbReference type="ARBA" id="ARBA00022908"/>
    </source>
</evidence>
<evidence type="ECO:0000259" key="5">
    <source>
        <dbReference type="PROSITE" id="PS51898"/>
    </source>
</evidence>
<proteinExistence type="inferred from homology"/>
<keyword evidence="3" id="KW-0238">DNA-binding</keyword>
<dbReference type="Gene3D" id="1.10.443.10">
    <property type="entry name" value="Intergrase catalytic core"/>
    <property type="match status" value="1"/>
</dbReference>
<dbReference type="InterPro" id="IPR013762">
    <property type="entry name" value="Integrase-like_cat_sf"/>
</dbReference>
<keyword evidence="2" id="KW-0229">DNA integration</keyword>
<dbReference type="Pfam" id="PF00589">
    <property type="entry name" value="Phage_integrase"/>
    <property type="match status" value="1"/>
</dbReference>
<dbReference type="Gene3D" id="1.10.150.130">
    <property type="match status" value="1"/>
</dbReference>
<dbReference type="Pfam" id="PF14659">
    <property type="entry name" value="Phage_int_SAM_3"/>
    <property type="match status" value="1"/>
</dbReference>
<reference evidence="6 7" key="1">
    <citation type="journal article" date="2015" name="Stand. Genomic Sci.">
        <title>High quality draft genome of Lactobacillus kunkeei EFB6, isolated from a German European foulbrood outbreak of honeybees.</title>
        <authorList>
            <person name="Djukic M."/>
            <person name="Poehlein A."/>
            <person name="Strauss J."/>
            <person name="Tann F.J."/>
            <person name="Leimbach A."/>
            <person name="Hoppert M."/>
            <person name="Daniel R."/>
        </authorList>
    </citation>
    <scope>NUCLEOTIDE SEQUENCE [LARGE SCALE GENOMIC DNA]</scope>
    <source>
        <strain evidence="6 7">EFB6</strain>
    </source>
</reference>
<dbReference type="PANTHER" id="PTHR30349:SF64">
    <property type="entry name" value="PROPHAGE INTEGRASE INTD-RELATED"/>
    <property type="match status" value="1"/>
</dbReference>